<name>A0ABS7A510_9PROT</name>
<dbReference type="PROSITE" id="PS51257">
    <property type="entry name" value="PROKAR_LIPOPROTEIN"/>
    <property type="match status" value="1"/>
</dbReference>
<keyword evidence="2" id="KW-1185">Reference proteome</keyword>
<organism evidence="1 2">
    <name type="scientific">Roseomonas alba</name>
    <dbReference type="NCBI Taxonomy" id="2846776"/>
    <lineage>
        <taxon>Bacteria</taxon>
        <taxon>Pseudomonadati</taxon>
        <taxon>Pseudomonadota</taxon>
        <taxon>Alphaproteobacteria</taxon>
        <taxon>Acetobacterales</taxon>
        <taxon>Roseomonadaceae</taxon>
        <taxon>Roseomonas</taxon>
    </lineage>
</organism>
<reference evidence="1 2" key="1">
    <citation type="submission" date="2021-07" db="EMBL/GenBank/DDBJ databases">
        <authorList>
            <person name="So Y."/>
        </authorList>
    </citation>
    <scope>NUCLEOTIDE SEQUENCE [LARGE SCALE GENOMIC DNA]</scope>
    <source>
        <strain evidence="1 2">HJA6</strain>
    </source>
</reference>
<gene>
    <name evidence="1" type="ORF">KPL78_05830</name>
</gene>
<dbReference type="RefSeq" id="WP_219761983.1">
    <property type="nucleotide sequence ID" value="NZ_JAHYBZ010000002.1"/>
</dbReference>
<dbReference type="Proteomes" id="UP001196565">
    <property type="component" value="Unassembled WGS sequence"/>
</dbReference>
<sequence>MNRRALILVLPLAVGACAELRTPQQLPPAVLTSGSTRGSPLRDAVEATAAAFANQGAALAGHPAEAALALARFEAITLEVDNRRAWPNLSPTLGYAMRTARDENRAAIGAAQQAPAANVIQALGTVSQRLHANDRAGAAAALPPPTFEPGGDVTLDRLGEVGPLPAAEQAMAALVREVRRLDLDAGWAGAGPWWQNGAPGAITDGLGRGY</sequence>
<evidence type="ECO:0000313" key="2">
    <source>
        <dbReference type="Proteomes" id="UP001196565"/>
    </source>
</evidence>
<proteinExistence type="predicted"/>
<dbReference type="EMBL" id="JAHYBZ010000002">
    <property type="protein sequence ID" value="MBW6397360.1"/>
    <property type="molecule type" value="Genomic_DNA"/>
</dbReference>
<protein>
    <submittedName>
        <fullName evidence="1">Uncharacterized protein</fullName>
    </submittedName>
</protein>
<evidence type="ECO:0000313" key="1">
    <source>
        <dbReference type="EMBL" id="MBW6397360.1"/>
    </source>
</evidence>
<accession>A0ABS7A510</accession>
<comment type="caution">
    <text evidence="1">The sequence shown here is derived from an EMBL/GenBank/DDBJ whole genome shotgun (WGS) entry which is preliminary data.</text>
</comment>